<dbReference type="Proteomes" id="UP000326546">
    <property type="component" value="Chromosome"/>
</dbReference>
<dbReference type="EMBL" id="CP044427">
    <property type="protein sequence ID" value="QFG68895.1"/>
    <property type="molecule type" value="Genomic_DNA"/>
</dbReference>
<name>A0A5J6V541_9MICO</name>
<dbReference type="RefSeq" id="WP_158061281.1">
    <property type="nucleotide sequence ID" value="NZ_CP044427.1"/>
</dbReference>
<evidence type="ECO:0000256" key="1">
    <source>
        <dbReference type="SAM" id="Phobius"/>
    </source>
</evidence>
<dbReference type="AlphaFoldDB" id="A0A5J6V541"/>
<dbReference type="OrthoDB" id="4869488at2"/>
<gene>
    <name evidence="2" type="ORF">FY030_09440</name>
</gene>
<keyword evidence="1" id="KW-0472">Membrane</keyword>
<evidence type="ECO:0000313" key="2">
    <source>
        <dbReference type="EMBL" id="QFG68895.1"/>
    </source>
</evidence>
<dbReference type="KEGG" id="serw:FY030_09440"/>
<protein>
    <submittedName>
        <fullName evidence="2">Uncharacterized protein</fullName>
    </submittedName>
</protein>
<keyword evidence="1" id="KW-1133">Transmembrane helix</keyword>
<keyword evidence="3" id="KW-1185">Reference proteome</keyword>
<feature type="transmembrane region" description="Helical" evidence="1">
    <location>
        <begin position="23"/>
        <end position="46"/>
    </location>
</feature>
<evidence type="ECO:0000313" key="3">
    <source>
        <dbReference type="Proteomes" id="UP000326546"/>
    </source>
</evidence>
<organism evidence="2 3">
    <name type="scientific">Ornithinimicrobium pratense</name>
    <dbReference type="NCBI Taxonomy" id="2593973"/>
    <lineage>
        <taxon>Bacteria</taxon>
        <taxon>Bacillati</taxon>
        <taxon>Actinomycetota</taxon>
        <taxon>Actinomycetes</taxon>
        <taxon>Micrococcales</taxon>
        <taxon>Ornithinimicrobiaceae</taxon>
        <taxon>Ornithinimicrobium</taxon>
    </lineage>
</organism>
<keyword evidence="1" id="KW-0812">Transmembrane</keyword>
<reference evidence="2 3" key="1">
    <citation type="submission" date="2019-09" db="EMBL/GenBank/DDBJ databases">
        <title>Serinicoccus pratensis sp. nov., isolated from meadow soil.</title>
        <authorList>
            <person name="Zhang W."/>
        </authorList>
    </citation>
    <scope>NUCLEOTIDE SEQUENCE [LARGE SCALE GENOMIC DNA]</scope>
    <source>
        <strain evidence="2 3">W204</strain>
    </source>
</reference>
<sequence>MAQPQEPLRGTDMGRVLSTFRCWPGPLSGTVMLLLTVAFVAWHWITVPDDPLWFRLAMLSLLLLFWSAFALPGILERHRVCEHGLVLGYGPTRTARYVVPWTSVDPNRVRVLRRSQLISRHRGMPQVSPLYRIGTGPLAYRSLAVNGLDSATDAGTWLHIPGLLETPNTVSSGRARSRTPYAWWILGTPRPEKLARAIEEAMVSAGHRAEGLAVRAAEQEIVVPWTPGPSPLRPRKK</sequence>
<feature type="transmembrane region" description="Helical" evidence="1">
    <location>
        <begin position="52"/>
        <end position="75"/>
    </location>
</feature>
<proteinExistence type="predicted"/>
<accession>A0A5J6V541</accession>